<proteinExistence type="predicted"/>
<dbReference type="EMBL" id="BPVZ01000038">
    <property type="protein sequence ID" value="GKV13452.1"/>
    <property type="molecule type" value="Genomic_DNA"/>
</dbReference>
<evidence type="ECO:0000313" key="2">
    <source>
        <dbReference type="EMBL" id="GKV13452.1"/>
    </source>
</evidence>
<comment type="caution">
    <text evidence="2">The sequence shown here is derived from an EMBL/GenBank/DDBJ whole genome shotgun (WGS) entry which is preliminary data.</text>
</comment>
<gene>
    <name evidence="2" type="ORF">SLEP1_g24454</name>
</gene>
<organism evidence="2 3">
    <name type="scientific">Rubroshorea leprosula</name>
    <dbReference type="NCBI Taxonomy" id="152421"/>
    <lineage>
        <taxon>Eukaryota</taxon>
        <taxon>Viridiplantae</taxon>
        <taxon>Streptophyta</taxon>
        <taxon>Embryophyta</taxon>
        <taxon>Tracheophyta</taxon>
        <taxon>Spermatophyta</taxon>
        <taxon>Magnoliopsida</taxon>
        <taxon>eudicotyledons</taxon>
        <taxon>Gunneridae</taxon>
        <taxon>Pentapetalae</taxon>
        <taxon>rosids</taxon>
        <taxon>malvids</taxon>
        <taxon>Malvales</taxon>
        <taxon>Dipterocarpaceae</taxon>
        <taxon>Rubroshorea</taxon>
    </lineage>
</organism>
<feature type="region of interest" description="Disordered" evidence="1">
    <location>
        <begin position="90"/>
        <end position="112"/>
    </location>
</feature>
<keyword evidence="3" id="KW-1185">Reference proteome</keyword>
<reference evidence="2 3" key="1">
    <citation type="journal article" date="2021" name="Commun. Biol.">
        <title>The genome of Shorea leprosula (Dipterocarpaceae) highlights the ecological relevance of drought in aseasonal tropical rainforests.</title>
        <authorList>
            <person name="Ng K.K.S."/>
            <person name="Kobayashi M.J."/>
            <person name="Fawcett J.A."/>
            <person name="Hatakeyama M."/>
            <person name="Paape T."/>
            <person name="Ng C.H."/>
            <person name="Ang C.C."/>
            <person name="Tnah L.H."/>
            <person name="Lee C.T."/>
            <person name="Nishiyama T."/>
            <person name="Sese J."/>
            <person name="O'Brien M.J."/>
            <person name="Copetti D."/>
            <person name="Mohd Noor M.I."/>
            <person name="Ong R.C."/>
            <person name="Putra M."/>
            <person name="Sireger I.Z."/>
            <person name="Indrioko S."/>
            <person name="Kosugi Y."/>
            <person name="Izuno A."/>
            <person name="Isagi Y."/>
            <person name="Lee S.L."/>
            <person name="Shimizu K.K."/>
        </authorList>
    </citation>
    <scope>NUCLEOTIDE SEQUENCE [LARGE SCALE GENOMIC DNA]</scope>
    <source>
        <strain evidence="2">214</strain>
    </source>
</reference>
<dbReference type="AlphaFoldDB" id="A0AAV5JIV9"/>
<sequence>MRCRSIIGWGYQLTWYPRCMVYFLHFQPFLSHLSHLPPTANDYIPKTSRLPQADHHAPTTPTPCLAQPKPSTSISSSALLLSAPNPCPASSPALHTSTPSPLRLTAGHHAPAPDHVPSAPPALCASLPAMMPLHARAIISIPRPCLHAHRALPPIPRLCTPDCCSPIIASHAKETRSTGQIGIID</sequence>
<name>A0AAV5JIV9_9ROSI</name>
<evidence type="ECO:0000313" key="3">
    <source>
        <dbReference type="Proteomes" id="UP001054252"/>
    </source>
</evidence>
<accession>A0AAV5JIV9</accession>
<dbReference type="Proteomes" id="UP001054252">
    <property type="component" value="Unassembled WGS sequence"/>
</dbReference>
<feature type="region of interest" description="Disordered" evidence="1">
    <location>
        <begin position="44"/>
        <end position="71"/>
    </location>
</feature>
<protein>
    <submittedName>
        <fullName evidence="2">Uncharacterized protein</fullName>
    </submittedName>
</protein>
<evidence type="ECO:0000256" key="1">
    <source>
        <dbReference type="SAM" id="MobiDB-lite"/>
    </source>
</evidence>